<organism evidence="3 4">
    <name type="scientific">Nocardia callitridis</name>
    <dbReference type="NCBI Taxonomy" id="648753"/>
    <lineage>
        <taxon>Bacteria</taxon>
        <taxon>Bacillati</taxon>
        <taxon>Actinomycetota</taxon>
        <taxon>Actinomycetes</taxon>
        <taxon>Mycobacteriales</taxon>
        <taxon>Nocardiaceae</taxon>
        <taxon>Nocardia</taxon>
    </lineage>
</organism>
<dbReference type="PANTHER" id="PTHR42993">
    <property type="entry name" value="MAOC-LIKE DEHYDRATASE DOMAIN-CONTAINING PROTEIN"/>
    <property type="match status" value="1"/>
</dbReference>
<dbReference type="PANTHER" id="PTHR42993:SF1">
    <property type="entry name" value="MAOC-LIKE DEHYDRATASE DOMAIN-CONTAINING PROTEIN"/>
    <property type="match status" value="1"/>
</dbReference>
<dbReference type="InterPro" id="IPR029069">
    <property type="entry name" value="HotDog_dom_sf"/>
</dbReference>
<proteinExistence type="inferred from homology"/>
<comment type="caution">
    <text evidence="3">The sequence shown here is derived from an EMBL/GenBank/DDBJ whole genome shotgun (WGS) entry which is preliminary data.</text>
</comment>
<dbReference type="Gene3D" id="3.10.129.10">
    <property type="entry name" value="Hotdog Thioesterase"/>
    <property type="match status" value="1"/>
</dbReference>
<evidence type="ECO:0000256" key="1">
    <source>
        <dbReference type="ARBA" id="ARBA00005254"/>
    </source>
</evidence>
<dbReference type="InterPro" id="IPR039375">
    <property type="entry name" value="NodN-like"/>
</dbReference>
<evidence type="ECO:0000313" key="4">
    <source>
        <dbReference type="Proteomes" id="UP001500603"/>
    </source>
</evidence>
<evidence type="ECO:0000259" key="2">
    <source>
        <dbReference type="Pfam" id="PF01575"/>
    </source>
</evidence>
<name>A0ABP9KA27_9NOCA</name>
<protein>
    <submittedName>
        <fullName evidence="3">MaoC family dehydratase</fullName>
    </submittedName>
</protein>
<dbReference type="Proteomes" id="UP001500603">
    <property type="component" value="Unassembled WGS sequence"/>
</dbReference>
<evidence type="ECO:0000313" key="3">
    <source>
        <dbReference type="EMBL" id="GAA5052005.1"/>
    </source>
</evidence>
<sequence length="150" mass="16337">MTDFTDFDTLRAAVGTELGTSDWLIIDQERIDRFADATGDHQWIHVDPERAAQGPYGRTIAHGFLTLSLLAPIGQEVMTVSCARMAINYGLGKVRFINPVLVDSRIRGTVAITGVTDITGGVQVERTITITAEDATKPACVAESLVRYLE</sequence>
<accession>A0ABP9KA27</accession>
<dbReference type="InterPro" id="IPR002539">
    <property type="entry name" value="MaoC-like_dom"/>
</dbReference>
<dbReference type="EMBL" id="BAABJM010000002">
    <property type="protein sequence ID" value="GAA5052005.1"/>
    <property type="molecule type" value="Genomic_DNA"/>
</dbReference>
<comment type="similarity">
    <text evidence="1">Belongs to the enoyl-CoA hydratase/isomerase family.</text>
</comment>
<dbReference type="Pfam" id="PF01575">
    <property type="entry name" value="MaoC_dehydratas"/>
    <property type="match status" value="1"/>
</dbReference>
<feature type="domain" description="MaoC-like" evidence="2">
    <location>
        <begin position="12"/>
        <end position="132"/>
    </location>
</feature>
<dbReference type="RefSeq" id="WP_345495360.1">
    <property type="nucleotide sequence ID" value="NZ_BAABJM010000002.1"/>
</dbReference>
<reference evidence="4" key="1">
    <citation type="journal article" date="2019" name="Int. J. Syst. Evol. Microbiol.">
        <title>The Global Catalogue of Microorganisms (GCM) 10K type strain sequencing project: providing services to taxonomists for standard genome sequencing and annotation.</title>
        <authorList>
            <consortium name="The Broad Institute Genomics Platform"/>
            <consortium name="The Broad Institute Genome Sequencing Center for Infectious Disease"/>
            <person name="Wu L."/>
            <person name="Ma J."/>
        </authorList>
    </citation>
    <scope>NUCLEOTIDE SEQUENCE [LARGE SCALE GENOMIC DNA]</scope>
    <source>
        <strain evidence="4">JCM 18298</strain>
    </source>
</reference>
<dbReference type="SUPFAM" id="SSF54637">
    <property type="entry name" value="Thioesterase/thiol ester dehydrase-isomerase"/>
    <property type="match status" value="1"/>
</dbReference>
<gene>
    <name evidence="3" type="ORF">GCM10023318_24080</name>
</gene>
<dbReference type="CDD" id="cd03450">
    <property type="entry name" value="NodN"/>
    <property type="match status" value="1"/>
</dbReference>
<keyword evidence="4" id="KW-1185">Reference proteome</keyword>